<sequence>MYFKKEGKMKNTLIIFENSLSNLGKDEASDLLEDLSFNLAYKQISHNPHETKKVLNSLLVEFLTILKKLNFCDDENVSKVIKALVKASVADAQNSLYEYISEAELLNKQIENQKNLIKNQISDNFFEFESILQECSFCNEFSGGLNDAILFDIEMLGILKETAESAFLTTLEKAEDIELTSSEIAKNLVYNAICEAHFEKERILQISSIILNTAFEIANESMAYAKDLCLGVIKGTRDGIVLAMEKFKASLTYANFEEDVSLKSKELIGIEDDFIALLKKEIQLQNDPCRSIVENLLEHELDNLFAKFRRLASESREQLILVLNDIKRNPKINDFNKLTQIKLNHFKQEIFELEKIASEKYKDLNSKKAKKLGVRLWEKAKKFVKK</sequence>
<protein>
    <submittedName>
        <fullName evidence="1">Uncharacterized protein</fullName>
    </submittedName>
</protein>
<name>A0A624F4G2_CAMJU</name>
<dbReference type="EMBL" id="AALHBX010000004">
    <property type="protein sequence ID" value="ECZ5737787.1"/>
    <property type="molecule type" value="Genomic_DNA"/>
</dbReference>
<dbReference type="Proteomes" id="UP000421425">
    <property type="component" value="Unassembled WGS sequence"/>
</dbReference>
<dbReference type="RefSeq" id="WP_079860920.1">
    <property type="nucleotide sequence ID" value="NZ_JBMJAU010000008.1"/>
</dbReference>
<accession>A0A624F4G2</accession>
<reference evidence="1 2" key="1">
    <citation type="submission" date="2019-10" db="EMBL/GenBank/DDBJ databases">
        <authorList>
            <consortium name="PulseNet: The National Subtyping Network for Foodborne Disease Surveillance"/>
            <person name="Tarr C.L."/>
            <person name="Trees E."/>
            <person name="Katz L.S."/>
            <person name="Carleton-Romer H.A."/>
            <person name="Stroika S."/>
            <person name="Kucerova Z."/>
            <person name="Roache K.F."/>
            <person name="Sabol A.L."/>
            <person name="Besser J."/>
            <person name="Gerner-Smidt P."/>
        </authorList>
    </citation>
    <scope>NUCLEOTIDE SEQUENCE [LARGE SCALE GENOMIC DNA]</scope>
    <source>
        <strain evidence="1 2">PNUSAC012091</strain>
    </source>
</reference>
<proteinExistence type="predicted"/>
<evidence type="ECO:0000313" key="2">
    <source>
        <dbReference type="Proteomes" id="UP000421425"/>
    </source>
</evidence>
<organism evidence="1 2">
    <name type="scientific">Campylobacter jejuni</name>
    <dbReference type="NCBI Taxonomy" id="197"/>
    <lineage>
        <taxon>Bacteria</taxon>
        <taxon>Pseudomonadati</taxon>
        <taxon>Campylobacterota</taxon>
        <taxon>Epsilonproteobacteria</taxon>
        <taxon>Campylobacterales</taxon>
        <taxon>Campylobacteraceae</taxon>
        <taxon>Campylobacter</taxon>
    </lineage>
</organism>
<comment type="caution">
    <text evidence="1">The sequence shown here is derived from an EMBL/GenBank/DDBJ whole genome shotgun (WGS) entry which is preliminary data.</text>
</comment>
<evidence type="ECO:0000313" key="1">
    <source>
        <dbReference type="EMBL" id="ECZ5737787.1"/>
    </source>
</evidence>
<dbReference type="AlphaFoldDB" id="A0A624F4G2"/>
<gene>
    <name evidence="1" type="ORF">F8Y55_03815</name>
</gene>